<sequence length="126" mass="13774">MCFPIFPNPQRLIPQSSLAQTSPHLTSSHIGLSSIVGRRAVMPPCECPLPRTIYSVVLVLQRVPTPSPSMSGLSPLRRCRRRRSCCGVVVAVCVWVVLATSSFPLHSRPSPLRRPSPHLSLLTTAL</sequence>
<dbReference type="EMBL" id="JASCZI010183486">
    <property type="protein sequence ID" value="MED6189446.1"/>
    <property type="molecule type" value="Genomic_DNA"/>
</dbReference>
<evidence type="ECO:0000313" key="2">
    <source>
        <dbReference type="EMBL" id="MED6189446.1"/>
    </source>
</evidence>
<keyword evidence="3" id="KW-1185">Reference proteome</keyword>
<gene>
    <name evidence="2" type="ORF">PIB30_096050</name>
</gene>
<keyword evidence="1" id="KW-0472">Membrane</keyword>
<reference evidence="2 3" key="1">
    <citation type="journal article" date="2023" name="Plants (Basel)">
        <title>Bridging the Gap: Combining Genomics and Transcriptomics Approaches to Understand Stylosanthes scabra, an Orphan Legume from the Brazilian Caatinga.</title>
        <authorList>
            <person name="Ferreira-Neto J.R.C."/>
            <person name="da Silva M.D."/>
            <person name="Binneck E."/>
            <person name="de Melo N.F."/>
            <person name="da Silva R.H."/>
            <person name="de Melo A.L.T.M."/>
            <person name="Pandolfi V."/>
            <person name="Bustamante F.O."/>
            <person name="Brasileiro-Vidal A.C."/>
            <person name="Benko-Iseppon A.M."/>
        </authorList>
    </citation>
    <scope>NUCLEOTIDE SEQUENCE [LARGE SCALE GENOMIC DNA]</scope>
    <source>
        <tissue evidence="2">Leaves</tissue>
    </source>
</reference>
<protein>
    <submittedName>
        <fullName evidence="2">Uncharacterized protein</fullName>
    </submittedName>
</protein>
<feature type="transmembrane region" description="Helical" evidence="1">
    <location>
        <begin position="85"/>
        <end position="105"/>
    </location>
</feature>
<organism evidence="2 3">
    <name type="scientific">Stylosanthes scabra</name>
    <dbReference type="NCBI Taxonomy" id="79078"/>
    <lineage>
        <taxon>Eukaryota</taxon>
        <taxon>Viridiplantae</taxon>
        <taxon>Streptophyta</taxon>
        <taxon>Embryophyta</taxon>
        <taxon>Tracheophyta</taxon>
        <taxon>Spermatophyta</taxon>
        <taxon>Magnoliopsida</taxon>
        <taxon>eudicotyledons</taxon>
        <taxon>Gunneridae</taxon>
        <taxon>Pentapetalae</taxon>
        <taxon>rosids</taxon>
        <taxon>fabids</taxon>
        <taxon>Fabales</taxon>
        <taxon>Fabaceae</taxon>
        <taxon>Papilionoideae</taxon>
        <taxon>50 kb inversion clade</taxon>
        <taxon>dalbergioids sensu lato</taxon>
        <taxon>Dalbergieae</taxon>
        <taxon>Pterocarpus clade</taxon>
        <taxon>Stylosanthes</taxon>
    </lineage>
</organism>
<name>A0ABU6WX10_9FABA</name>
<accession>A0ABU6WX10</accession>
<keyword evidence="1" id="KW-1133">Transmembrane helix</keyword>
<evidence type="ECO:0000313" key="3">
    <source>
        <dbReference type="Proteomes" id="UP001341840"/>
    </source>
</evidence>
<proteinExistence type="predicted"/>
<dbReference type="Proteomes" id="UP001341840">
    <property type="component" value="Unassembled WGS sequence"/>
</dbReference>
<comment type="caution">
    <text evidence="2">The sequence shown here is derived from an EMBL/GenBank/DDBJ whole genome shotgun (WGS) entry which is preliminary data.</text>
</comment>
<keyword evidence="1" id="KW-0812">Transmembrane</keyword>
<evidence type="ECO:0000256" key="1">
    <source>
        <dbReference type="SAM" id="Phobius"/>
    </source>
</evidence>